<accession>A0ABU3GQU1</accession>
<dbReference type="EC" id="2.3.1.267" evidence="2"/>
<feature type="domain" description="N-acetyltransferase" evidence="1">
    <location>
        <begin position="21"/>
        <end position="189"/>
    </location>
</feature>
<dbReference type="EMBL" id="JAVLVU010000001">
    <property type="protein sequence ID" value="MDT3401015.1"/>
    <property type="molecule type" value="Genomic_DNA"/>
</dbReference>
<evidence type="ECO:0000259" key="1">
    <source>
        <dbReference type="PROSITE" id="PS51186"/>
    </source>
</evidence>
<protein>
    <submittedName>
        <fullName evidence="2">Ribosomal-protein-alanine N-acetyltransferase</fullName>
        <ecNumber evidence="2">2.3.1.267</ecNumber>
    </submittedName>
</protein>
<keyword evidence="2" id="KW-0012">Acyltransferase</keyword>
<keyword evidence="2" id="KW-0808">Transferase</keyword>
<gene>
    <name evidence="2" type="ORF">QE417_000087</name>
</gene>
<sequence length="189" mass="21255">MAERSLFNYPMRNIHLENDKLTVRPIGTADISRQKQLIEEIYSMPSDDETLQYIPEKRLHSITEAQNWLGSTLLNIHCGRNQTHLITSKKSSKLLGIIDLIPPSVAREHYCLKRYPHFIEFYLNSSAKGKALMSALLPKVISGLKSNGVAELAAVVNRKNIAASKVLLKAGFKLVNSFDEKQDMYAISA</sequence>
<comment type="caution">
    <text evidence="2">The sequence shown here is derived from an EMBL/GenBank/DDBJ whole genome shotgun (WGS) entry which is preliminary data.</text>
</comment>
<reference evidence="3" key="1">
    <citation type="submission" date="2023-07" db="EMBL/GenBank/DDBJ databases">
        <title>Functional and genomic diversity of the sorghum phyllosphere microbiome.</title>
        <authorList>
            <person name="Shade A."/>
        </authorList>
    </citation>
    <scope>NUCLEOTIDE SEQUENCE [LARGE SCALE GENOMIC DNA]</scope>
    <source>
        <strain evidence="3">SORGH_AS_0422</strain>
    </source>
</reference>
<dbReference type="InterPro" id="IPR000182">
    <property type="entry name" value="GNAT_dom"/>
</dbReference>
<evidence type="ECO:0000313" key="3">
    <source>
        <dbReference type="Proteomes" id="UP001258315"/>
    </source>
</evidence>
<dbReference type="RefSeq" id="WP_311946796.1">
    <property type="nucleotide sequence ID" value="NZ_JAVLVU010000001.1"/>
</dbReference>
<keyword evidence="3" id="KW-1185">Reference proteome</keyword>
<evidence type="ECO:0000313" key="2">
    <source>
        <dbReference type="EMBL" id="MDT3401015.1"/>
    </source>
</evidence>
<dbReference type="Pfam" id="PF13302">
    <property type="entry name" value="Acetyltransf_3"/>
    <property type="match status" value="1"/>
</dbReference>
<proteinExistence type="predicted"/>
<organism evidence="2 3">
    <name type="scientific">Mucilaginibacter terrae</name>
    <dbReference type="NCBI Taxonomy" id="1955052"/>
    <lineage>
        <taxon>Bacteria</taxon>
        <taxon>Pseudomonadati</taxon>
        <taxon>Bacteroidota</taxon>
        <taxon>Sphingobacteriia</taxon>
        <taxon>Sphingobacteriales</taxon>
        <taxon>Sphingobacteriaceae</taxon>
        <taxon>Mucilaginibacter</taxon>
    </lineage>
</organism>
<dbReference type="Gene3D" id="3.40.630.30">
    <property type="match status" value="1"/>
</dbReference>
<name>A0ABU3GQU1_9SPHI</name>
<dbReference type="GO" id="GO:0008999">
    <property type="term" value="F:protein-N-terminal-alanine acetyltransferase activity"/>
    <property type="evidence" value="ECO:0007669"/>
    <property type="project" value="UniProtKB-EC"/>
</dbReference>
<dbReference type="SUPFAM" id="SSF55729">
    <property type="entry name" value="Acyl-CoA N-acyltransferases (Nat)"/>
    <property type="match status" value="1"/>
</dbReference>
<dbReference type="InterPro" id="IPR016181">
    <property type="entry name" value="Acyl_CoA_acyltransferase"/>
</dbReference>
<dbReference type="PROSITE" id="PS51186">
    <property type="entry name" value="GNAT"/>
    <property type="match status" value="1"/>
</dbReference>
<dbReference type="Proteomes" id="UP001258315">
    <property type="component" value="Unassembled WGS sequence"/>
</dbReference>